<accession>A0ACC6T6T1</accession>
<protein>
    <submittedName>
        <fullName evidence="1">Uncharacterized protein</fullName>
    </submittedName>
</protein>
<name>A0ACC6T6T1_9HYPH</name>
<gene>
    <name evidence="1" type="ORF">NKI81_27665</name>
</gene>
<evidence type="ECO:0000313" key="2">
    <source>
        <dbReference type="Proteomes" id="UP001480082"/>
    </source>
</evidence>
<dbReference type="EMBL" id="JAMYRI010000023">
    <property type="protein sequence ID" value="MER9287669.1"/>
    <property type="molecule type" value="Genomic_DNA"/>
</dbReference>
<keyword evidence="2" id="KW-1185">Reference proteome</keyword>
<evidence type="ECO:0000313" key="1">
    <source>
        <dbReference type="EMBL" id="MER9287669.1"/>
    </source>
</evidence>
<reference evidence="1 2" key="1">
    <citation type="journal article" date="2024" name="Proc. Natl. Acad. Sci. U.S.A.">
        <title>The evolutionary genomics of adaptation to stress in wild rhizobium bacteria.</title>
        <authorList>
            <person name="Kehlet-Delgado H."/>
            <person name="Montoya A.P."/>
            <person name="Jensen K.T."/>
            <person name="Wendlandt C.E."/>
            <person name="Dexheimer C."/>
            <person name="Roberts M."/>
            <person name="Torres Martinez L."/>
            <person name="Friesen M.L."/>
            <person name="Griffitts J.S."/>
            <person name="Porter S.S."/>
        </authorList>
    </citation>
    <scope>NUCLEOTIDE SEQUENCE [LARGE SCALE GENOMIC DNA]</scope>
    <source>
        <strain evidence="1 2">M0468</strain>
    </source>
</reference>
<proteinExistence type="predicted"/>
<comment type="caution">
    <text evidence="1">The sequence shown here is derived from an EMBL/GenBank/DDBJ whole genome shotgun (WGS) entry which is preliminary data.</text>
</comment>
<organism evidence="1 2">
    <name type="scientific">Mesorhizobium australicum</name>
    <dbReference type="NCBI Taxonomy" id="536018"/>
    <lineage>
        <taxon>Bacteria</taxon>
        <taxon>Pseudomonadati</taxon>
        <taxon>Pseudomonadota</taxon>
        <taxon>Alphaproteobacteria</taxon>
        <taxon>Hyphomicrobiales</taxon>
        <taxon>Phyllobacteriaceae</taxon>
        <taxon>Mesorhizobium</taxon>
    </lineage>
</organism>
<sequence>MGYPDPDVLWRLDMFSTRRACDCGAFPPGDIANRGDENRKDFGPVLFTGRAVRRSVKTSIGSASIRSGNSGEAGTKLVDDATSATEAYRDVARA</sequence>
<dbReference type="Proteomes" id="UP001480082">
    <property type="component" value="Unassembled WGS sequence"/>
</dbReference>